<feature type="signal peptide" evidence="1">
    <location>
        <begin position="1"/>
        <end position="28"/>
    </location>
</feature>
<protein>
    <submittedName>
        <fullName evidence="2">Uncharacterized protein</fullName>
    </submittedName>
</protein>
<feature type="non-terminal residue" evidence="2">
    <location>
        <position position="322"/>
    </location>
</feature>
<evidence type="ECO:0000313" key="3">
    <source>
        <dbReference type="Proteomes" id="UP000567293"/>
    </source>
</evidence>
<evidence type="ECO:0000313" key="2">
    <source>
        <dbReference type="EMBL" id="MBA0088754.1"/>
    </source>
</evidence>
<dbReference type="PROSITE" id="PS51257">
    <property type="entry name" value="PROKAR_LIPOPROTEIN"/>
    <property type="match status" value="1"/>
</dbReference>
<feature type="chain" id="PRO_5030541729" evidence="1">
    <location>
        <begin position="29"/>
        <end position="322"/>
    </location>
</feature>
<gene>
    <name evidence="2" type="ORF">HRJ53_27505</name>
</gene>
<dbReference type="Gene3D" id="2.20.25.650">
    <property type="entry name" value="Tachylectin-2-like"/>
    <property type="match status" value="1"/>
</dbReference>
<dbReference type="AlphaFoldDB" id="A0A7V8T019"/>
<comment type="caution">
    <text evidence="2">The sequence shown here is derived from an EMBL/GenBank/DDBJ whole genome shotgun (WGS) entry which is preliminary data.</text>
</comment>
<dbReference type="InterPro" id="IPR022519">
    <property type="entry name" value="Gloeo/Verruco_rpt"/>
</dbReference>
<name>A0A7V8T019_9BACT</name>
<accession>A0A7V8T019</accession>
<proteinExistence type="predicted"/>
<organism evidence="2 3">
    <name type="scientific">Candidatus Acidiferrum panamense</name>
    <dbReference type="NCBI Taxonomy" id="2741543"/>
    <lineage>
        <taxon>Bacteria</taxon>
        <taxon>Pseudomonadati</taxon>
        <taxon>Acidobacteriota</taxon>
        <taxon>Terriglobia</taxon>
        <taxon>Candidatus Acidiferrales</taxon>
        <taxon>Candidatus Acidiferrum</taxon>
    </lineage>
</organism>
<evidence type="ECO:0000256" key="1">
    <source>
        <dbReference type="SAM" id="SignalP"/>
    </source>
</evidence>
<keyword evidence="1" id="KW-0732">Signal</keyword>
<reference evidence="2" key="1">
    <citation type="submission" date="2020-06" db="EMBL/GenBank/DDBJ databases">
        <title>Legume-microbial interactions unlock mineral nutrients during tropical forest succession.</title>
        <authorList>
            <person name="Epihov D.Z."/>
        </authorList>
    </citation>
    <scope>NUCLEOTIDE SEQUENCE [LARGE SCALE GENOMIC DNA]</scope>
    <source>
        <strain evidence="2">Pan2503</strain>
    </source>
</reference>
<dbReference type="NCBIfam" id="TIGR03803">
    <property type="entry name" value="Gloeo_Verruco"/>
    <property type="match status" value="3"/>
</dbReference>
<dbReference type="EMBL" id="JACDQQ010002659">
    <property type="protein sequence ID" value="MBA0088754.1"/>
    <property type="molecule type" value="Genomic_DNA"/>
</dbReference>
<keyword evidence="3" id="KW-1185">Reference proteome</keyword>
<dbReference type="Proteomes" id="UP000567293">
    <property type="component" value="Unassembled WGS sequence"/>
</dbReference>
<sequence>MKPHNARTFLRTVVLLTVAISCVIPAPAETLTTIYSFTGTNGDGEYPFPEGHLPFDNNGAIYGTTAGGGTGNNGTVYQLVLPTIQGGTWTENVLYRFAGGADGRQPGMGVVFDQIGNLYGTTQYGGNAQMCGGGCGTVFELSPPTQPGGQWTHTVLYTFQGSFDGQYPGELVFGPNGALFGTTVSGGTPGVLCHSNLRIKYGCGTVFQLTPPSGKGGSWTKTVLYTFPGFTHDGTGPSSEITFDSQGNLYGMSGGGTTGYGTVFQLTPPNGNGAWKESVLHDFTGGKDGGNPAGTVVVGANGVLYGNASYSGVVNASGVVFQ</sequence>